<evidence type="ECO:0000256" key="1">
    <source>
        <dbReference type="SAM" id="SignalP"/>
    </source>
</evidence>
<keyword evidence="1" id="KW-0732">Signal</keyword>
<organism evidence="2">
    <name type="scientific">uncultured Pyrinomonadaceae bacterium</name>
    <dbReference type="NCBI Taxonomy" id="2283094"/>
    <lineage>
        <taxon>Bacteria</taxon>
        <taxon>Pseudomonadati</taxon>
        <taxon>Acidobacteriota</taxon>
        <taxon>Blastocatellia</taxon>
        <taxon>Blastocatellales</taxon>
        <taxon>Pyrinomonadaceae</taxon>
        <taxon>environmental samples</taxon>
    </lineage>
</organism>
<evidence type="ECO:0000313" key="2">
    <source>
        <dbReference type="EMBL" id="CAA9423246.1"/>
    </source>
</evidence>
<reference evidence="2" key="1">
    <citation type="submission" date="2020-02" db="EMBL/GenBank/DDBJ databases">
        <authorList>
            <person name="Meier V. D."/>
        </authorList>
    </citation>
    <scope>NUCLEOTIDE SEQUENCE</scope>
    <source>
        <strain evidence="2">AVDCRST_MAG74</strain>
    </source>
</reference>
<protein>
    <submittedName>
        <fullName evidence="2">Uncharacterized protein</fullName>
    </submittedName>
</protein>
<feature type="chain" id="PRO_5027055546" evidence="1">
    <location>
        <begin position="32"/>
        <end position="301"/>
    </location>
</feature>
<name>A0A6J4PSJ6_9BACT</name>
<dbReference type="AlphaFoldDB" id="A0A6J4PSJ6"/>
<gene>
    <name evidence="2" type="ORF">AVDCRST_MAG74-3153</name>
</gene>
<dbReference type="EMBL" id="CADCUR010000279">
    <property type="protein sequence ID" value="CAA9423246.1"/>
    <property type="molecule type" value="Genomic_DNA"/>
</dbReference>
<proteinExistence type="predicted"/>
<sequence length="301" mass="33349">MKHRIFNRSKQIFAVAVFALLMAGAGLSAFAQTANQNGSSDPYDKILADGNPPLRVKDVMRTILLYEWLFSAGFSYEKKDEFQAVIVSEWKNGNRETIKFINEAIALSDQTNQMKKYAEREAVREKTLPAIINQMKTQMSDPKQQILRDVYRRANGANSLGTIAAETKVLKTGGALKDLVGDWMLQTGTPPGNMATAKFSFLANGRAQFSLLKTSQKANCFATETAIKEGTFAVDDARVALDFSNNKKQFINSCQPNGVKTETFPAENQTFTWQIKRDAQEIIQLCLTGANGATTCYRKAG</sequence>
<accession>A0A6J4PSJ6</accession>
<feature type="signal peptide" evidence="1">
    <location>
        <begin position="1"/>
        <end position="31"/>
    </location>
</feature>